<comment type="caution">
    <text evidence="2">The sequence shown here is derived from an EMBL/GenBank/DDBJ whole genome shotgun (WGS) entry which is preliminary data.</text>
</comment>
<gene>
    <name evidence="2" type="ORF">DKT69_36585</name>
</gene>
<evidence type="ECO:0000313" key="3">
    <source>
        <dbReference type="Proteomes" id="UP000246050"/>
    </source>
</evidence>
<dbReference type="SUPFAM" id="SSF54427">
    <property type="entry name" value="NTF2-like"/>
    <property type="match status" value="1"/>
</dbReference>
<dbReference type="Proteomes" id="UP000246050">
    <property type="component" value="Unassembled WGS sequence"/>
</dbReference>
<reference evidence="2 3" key="1">
    <citation type="submission" date="2018-05" db="EMBL/GenBank/DDBJ databases">
        <title>Micromonosporas from Atacama Desert.</title>
        <authorList>
            <person name="Carro L."/>
            <person name="Golinska P."/>
            <person name="Klenk H.-P."/>
            <person name="Goodfellow M."/>
        </authorList>
    </citation>
    <scope>NUCLEOTIDE SEQUENCE [LARGE SCALE GENOMIC DNA]</scope>
    <source>
        <strain evidence="2 3">4G51</strain>
    </source>
</reference>
<dbReference type="AlphaFoldDB" id="A0A317CVM4"/>
<feature type="domain" description="SnoaL-like" evidence="1">
    <location>
        <begin position="27"/>
        <end position="120"/>
    </location>
</feature>
<dbReference type="Gene3D" id="3.10.450.50">
    <property type="match status" value="1"/>
</dbReference>
<name>A0A317CVM4_9ACTN</name>
<accession>A0A317CVM4</accession>
<dbReference type="Pfam" id="PF12680">
    <property type="entry name" value="SnoaL_2"/>
    <property type="match status" value="1"/>
</dbReference>
<proteinExistence type="predicted"/>
<evidence type="ECO:0000313" key="2">
    <source>
        <dbReference type="EMBL" id="PWR06608.1"/>
    </source>
</evidence>
<sequence length="127" mass="13923">MTGVSSGKRAATREESDMTQTVPDVIVRYYQLTAEPDVDAFVGCFTDDAIVADEDRTYEGPAAIRAWRERTAAEFDYKAIPEAVEEEAGGNLVVTTLVTGTFPGSPVRLRHRFTLRDGLIGALDIRP</sequence>
<dbReference type="InterPro" id="IPR037401">
    <property type="entry name" value="SnoaL-like"/>
</dbReference>
<dbReference type="EMBL" id="QGKS01000505">
    <property type="protein sequence ID" value="PWR06608.1"/>
    <property type="molecule type" value="Genomic_DNA"/>
</dbReference>
<protein>
    <recommendedName>
        <fullName evidence="1">SnoaL-like domain-containing protein</fullName>
    </recommendedName>
</protein>
<organism evidence="2 3">
    <name type="scientific">Micromonospora sicca</name>
    <dbReference type="NCBI Taxonomy" id="2202420"/>
    <lineage>
        <taxon>Bacteria</taxon>
        <taxon>Bacillati</taxon>
        <taxon>Actinomycetota</taxon>
        <taxon>Actinomycetes</taxon>
        <taxon>Micromonosporales</taxon>
        <taxon>Micromonosporaceae</taxon>
        <taxon>Micromonospora</taxon>
    </lineage>
</organism>
<dbReference type="InterPro" id="IPR032710">
    <property type="entry name" value="NTF2-like_dom_sf"/>
</dbReference>
<evidence type="ECO:0000259" key="1">
    <source>
        <dbReference type="Pfam" id="PF12680"/>
    </source>
</evidence>